<evidence type="ECO:0008006" key="3">
    <source>
        <dbReference type="Google" id="ProtNLM"/>
    </source>
</evidence>
<evidence type="ECO:0000313" key="2">
    <source>
        <dbReference type="Proteomes" id="UP000235965"/>
    </source>
</evidence>
<reference evidence="1 2" key="1">
    <citation type="submission" date="2017-12" db="EMBL/GenBank/DDBJ databases">
        <title>Hemimetabolous genomes reveal molecular basis of termite eusociality.</title>
        <authorList>
            <person name="Harrison M.C."/>
            <person name="Jongepier E."/>
            <person name="Robertson H.M."/>
            <person name="Arning N."/>
            <person name="Bitard-Feildel T."/>
            <person name="Chao H."/>
            <person name="Childers C.P."/>
            <person name="Dinh H."/>
            <person name="Doddapaneni H."/>
            <person name="Dugan S."/>
            <person name="Gowin J."/>
            <person name="Greiner C."/>
            <person name="Han Y."/>
            <person name="Hu H."/>
            <person name="Hughes D.S.T."/>
            <person name="Huylmans A.-K."/>
            <person name="Kemena C."/>
            <person name="Kremer L.P.M."/>
            <person name="Lee S.L."/>
            <person name="Lopez-Ezquerra A."/>
            <person name="Mallet L."/>
            <person name="Monroy-Kuhn J.M."/>
            <person name="Moser A."/>
            <person name="Murali S.C."/>
            <person name="Muzny D.M."/>
            <person name="Otani S."/>
            <person name="Piulachs M.-D."/>
            <person name="Poelchau M."/>
            <person name="Qu J."/>
            <person name="Schaub F."/>
            <person name="Wada-Katsumata A."/>
            <person name="Worley K.C."/>
            <person name="Xie Q."/>
            <person name="Ylla G."/>
            <person name="Poulsen M."/>
            <person name="Gibbs R.A."/>
            <person name="Schal C."/>
            <person name="Richards S."/>
            <person name="Belles X."/>
            <person name="Korb J."/>
            <person name="Bornberg-Bauer E."/>
        </authorList>
    </citation>
    <scope>NUCLEOTIDE SEQUENCE [LARGE SCALE GENOMIC DNA]</scope>
    <source>
        <tissue evidence="1">Whole body</tissue>
    </source>
</reference>
<dbReference type="InParanoid" id="A0A2J7Q3Z6"/>
<organism evidence="1 2">
    <name type="scientific">Cryptotermes secundus</name>
    <dbReference type="NCBI Taxonomy" id="105785"/>
    <lineage>
        <taxon>Eukaryota</taxon>
        <taxon>Metazoa</taxon>
        <taxon>Ecdysozoa</taxon>
        <taxon>Arthropoda</taxon>
        <taxon>Hexapoda</taxon>
        <taxon>Insecta</taxon>
        <taxon>Pterygota</taxon>
        <taxon>Neoptera</taxon>
        <taxon>Polyneoptera</taxon>
        <taxon>Dictyoptera</taxon>
        <taxon>Blattodea</taxon>
        <taxon>Blattoidea</taxon>
        <taxon>Termitoidae</taxon>
        <taxon>Kalotermitidae</taxon>
        <taxon>Cryptotermitinae</taxon>
        <taxon>Cryptotermes</taxon>
    </lineage>
</organism>
<gene>
    <name evidence="1" type="ORF">B7P43_G17108</name>
</gene>
<dbReference type="AlphaFoldDB" id="A0A2J7Q3Z6"/>
<dbReference type="STRING" id="105785.A0A2J7Q3Z6"/>
<dbReference type="EMBL" id="NEVH01018417">
    <property type="protein sequence ID" value="PNF23302.1"/>
    <property type="molecule type" value="Genomic_DNA"/>
</dbReference>
<dbReference type="GO" id="GO:0003676">
    <property type="term" value="F:nucleic acid binding"/>
    <property type="evidence" value="ECO:0007669"/>
    <property type="project" value="InterPro"/>
</dbReference>
<accession>A0A2J7Q3Z6</accession>
<evidence type="ECO:0000313" key="1">
    <source>
        <dbReference type="EMBL" id="PNF23302.1"/>
    </source>
</evidence>
<comment type="caution">
    <text evidence="1">The sequence shown here is derived from an EMBL/GenBank/DDBJ whole genome shotgun (WGS) entry which is preliminary data.</text>
</comment>
<dbReference type="PANTHER" id="PTHR47326">
    <property type="entry name" value="TRANSPOSABLE ELEMENT TC3 TRANSPOSASE-LIKE PROTEIN"/>
    <property type="match status" value="1"/>
</dbReference>
<keyword evidence="2" id="KW-1185">Reference proteome</keyword>
<dbReference type="InterPro" id="IPR036397">
    <property type="entry name" value="RNaseH_sf"/>
</dbReference>
<proteinExistence type="predicted"/>
<name>A0A2J7Q3Z6_9NEOP</name>
<sequence>MQQAFPAHFNISARARVPGWQSIVTWANTFRRTGSVEKRRSGERPIRSPQNMEAVRQSFLRSPRHSARKHAAALGMSDCSVRRILHDDLHFHPYKLAVVQELTERDFAARQHACEVFLETLPDDALVFFSEEAHFHLSGCVNKQNMCYWSDNNPRELHERPLHCEHVTVWCALSRVGIIGEENEVAVTVNSVCYVKMILDVMAVGDLWFQQDGATAHTVRTAMRDLREHFPGRLTSLRGDIKWLAHSSDIAPCDYFLWGYLKSLVYTDCPRTLAQLKENIRQAIANIPIAMLETVNRHFRIQANQCITNGGHHLLDTIFKTE</sequence>
<dbReference type="PANTHER" id="PTHR47326:SF1">
    <property type="entry name" value="HTH PSQ-TYPE DOMAIN-CONTAINING PROTEIN"/>
    <property type="match status" value="1"/>
</dbReference>
<protein>
    <recommendedName>
        <fullName evidence="3">DUF4817 domain-containing protein</fullName>
    </recommendedName>
</protein>
<dbReference type="Gene3D" id="3.30.420.10">
    <property type="entry name" value="Ribonuclease H-like superfamily/Ribonuclease H"/>
    <property type="match status" value="1"/>
</dbReference>
<dbReference type="Proteomes" id="UP000235965">
    <property type="component" value="Unassembled WGS sequence"/>
</dbReference>
<dbReference type="OrthoDB" id="9971063at2759"/>